<dbReference type="GO" id="GO:0005615">
    <property type="term" value="C:extracellular space"/>
    <property type="evidence" value="ECO:0007669"/>
    <property type="project" value="TreeGrafter"/>
</dbReference>
<gene>
    <name evidence="3" type="ORF">IV203_007672</name>
</gene>
<dbReference type="PANTHER" id="PTHR10900:SF77">
    <property type="entry name" value="FI19380P1"/>
    <property type="match status" value="1"/>
</dbReference>
<accession>A0A9K3KYB4</accession>
<dbReference type="OrthoDB" id="46794at2759"/>
<feature type="chain" id="PRO_5039951351" evidence="1">
    <location>
        <begin position="26"/>
        <end position="448"/>
    </location>
</feature>
<dbReference type="PANTHER" id="PTHR10900">
    <property type="entry name" value="PERIOSTIN-RELATED"/>
    <property type="match status" value="1"/>
</dbReference>
<reference evidence="3" key="1">
    <citation type="journal article" date="2021" name="Sci. Rep.">
        <title>Diploid genomic architecture of Nitzschia inconspicua, an elite biomass production diatom.</title>
        <authorList>
            <person name="Oliver A."/>
            <person name="Podell S."/>
            <person name="Pinowska A."/>
            <person name="Traller J.C."/>
            <person name="Smith S.R."/>
            <person name="McClure R."/>
            <person name="Beliaev A."/>
            <person name="Bohutskyi P."/>
            <person name="Hill E.A."/>
            <person name="Rabines A."/>
            <person name="Zheng H."/>
            <person name="Allen L.Z."/>
            <person name="Kuo A."/>
            <person name="Grigoriev I.V."/>
            <person name="Allen A.E."/>
            <person name="Hazlebeck D."/>
            <person name="Allen E.E."/>
        </authorList>
    </citation>
    <scope>NUCLEOTIDE SEQUENCE</scope>
    <source>
        <strain evidence="3">Hildebrandi</strain>
    </source>
</reference>
<organism evidence="3 4">
    <name type="scientific">Nitzschia inconspicua</name>
    <dbReference type="NCBI Taxonomy" id="303405"/>
    <lineage>
        <taxon>Eukaryota</taxon>
        <taxon>Sar</taxon>
        <taxon>Stramenopiles</taxon>
        <taxon>Ochrophyta</taxon>
        <taxon>Bacillariophyta</taxon>
        <taxon>Bacillariophyceae</taxon>
        <taxon>Bacillariophycidae</taxon>
        <taxon>Bacillariales</taxon>
        <taxon>Bacillariaceae</taxon>
        <taxon>Nitzschia</taxon>
    </lineage>
</organism>
<dbReference type="Proteomes" id="UP000693970">
    <property type="component" value="Unassembled WGS sequence"/>
</dbReference>
<evidence type="ECO:0000256" key="1">
    <source>
        <dbReference type="SAM" id="SignalP"/>
    </source>
</evidence>
<name>A0A9K3KYB4_9STRA</name>
<dbReference type="InterPro" id="IPR050904">
    <property type="entry name" value="Adhesion/Biosynth-related"/>
</dbReference>
<dbReference type="PROSITE" id="PS50213">
    <property type="entry name" value="FAS1"/>
    <property type="match status" value="3"/>
</dbReference>
<sequence>MRFFNTAAATFVATIFLYSLLPVDAQSVFDVISNDRQLTLLRTFLTTTPGLANKLRSSTDITIFAPTNQAFANVLSNPNVDLSPAQIAQILRYHFVPSGEFLASDISDGLQLRSAFQSERLTFQVNSTGVFVNNFSQVVQPNMMASNGVIHKIGNTPALPRTILNALSAPTRPPTTPAPVPVMQPVPAPAPAPDGLGNIVEVACHCIGPTDEAFAALDPSLVEALTTPAYKFHLQEILLYHAFESILQGPNLLDSFSVLSPEGLFLTTLNTAEDRVQFRSPDGQSLVLNDGAANVVVADVAASNGVIHAIDAVLLPSFLQETVATVIASDTSNLSTLTSLLNQAGLVEVLSGDGPFTVFAPINEAFDVLTELPDLDTLTDILTYHVVAGMYPSTLIEDGLELTTVLGSTIRFSVTEMGVMINDNVPIETTDTVAGNGIVHKIGGILLP</sequence>
<dbReference type="FunFam" id="2.30.180.10:FF:000032">
    <property type="entry name" value="Fasciclin domain-containing protein, putative"/>
    <property type="match status" value="1"/>
</dbReference>
<feature type="signal peptide" evidence="1">
    <location>
        <begin position="1"/>
        <end position="25"/>
    </location>
</feature>
<evidence type="ECO:0000313" key="4">
    <source>
        <dbReference type="Proteomes" id="UP000693970"/>
    </source>
</evidence>
<dbReference type="InterPro" id="IPR000782">
    <property type="entry name" value="FAS1_domain"/>
</dbReference>
<reference evidence="3" key="2">
    <citation type="submission" date="2021-04" db="EMBL/GenBank/DDBJ databases">
        <authorList>
            <person name="Podell S."/>
        </authorList>
    </citation>
    <scope>NUCLEOTIDE SEQUENCE</scope>
    <source>
        <strain evidence="3">Hildebrandi</strain>
    </source>
</reference>
<proteinExistence type="predicted"/>
<feature type="domain" description="FAS1" evidence="2">
    <location>
        <begin position="209"/>
        <end position="314"/>
    </location>
</feature>
<dbReference type="SMART" id="SM00554">
    <property type="entry name" value="FAS1"/>
    <property type="match status" value="3"/>
</dbReference>
<protein>
    <submittedName>
        <fullName evidence="3">Fasciclin domain containing protein</fullName>
    </submittedName>
</protein>
<dbReference type="AlphaFoldDB" id="A0A9K3KYB4"/>
<comment type="caution">
    <text evidence="3">The sequence shown here is derived from an EMBL/GenBank/DDBJ whole genome shotgun (WGS) entry which is preliminary data.</text>
</comment>
<keyword evidence="1" id="KW-0732">Signal</keyword>
<dbReference type="Pfam" id="PF02469">
    <property type="entry name" value="Fasciclin"/>
    <property type="match status" value="3"/>
</dbReference>
<feature type="domain" description="FAS1" evidence="2">
    <location>
        <begin position="321"/>
        <end position="446"/>
    </location>
</feature>
<evidence type="ECO:0000259" key="2">
    <source>
        <dbReference type="PROSITE" id="PS50213"/>
    </source>
</evidence>
<keyword evidence="4" id="KW-1185">Reference proteome</keyword>
<dbReference type="EMBL" id="JAGRRH010000017">
    <property type="protein sequence ID" value="KAG7351624.1"/>
    <property type="molecule type" value="Genomic_DNA"/>
</dbReference>
<evidence type="ECO:0000313" key="3">
    <source>
        <dbReference type="EMBL" id="KAG7351624.1"/>
    </source>
</evidence>
<feature type="domain" description="FAS1" evidence="2">
    <location>
        <begin position="25"/>
        <end position="157"/>
    </location>
</feature>